<comment type="caution">
    <text evidence="1">The sequence shown here is derived from an EMBL/GenBank/DDBJ whole genome shotgun (WGS) entry which is preliminary data.</text>
</comment>
<sequence length="114" mass="13186">MKKISIEVDGKSYLIVTKDEKTELGIKGHTTPEKDEETHEIYVPNILIITRKNADVLFVLRGGGNDSFAIMIAQDLYDKFQYQWFEPLADNYRELLYVNEADYAKKNLQNIQLG</sequence>
<evidence type="ECO:0000313" key="1">
    <source>
        <dbReference type="EMBL" id="SAD98828.1"/>
    </source>
</evidence>
<accession>A0ABD7KUL4</accession>
<dbReference type="EMBL" id="FKEV01000004">
    <property type="protein sequence ID" value="SAD98828.1"/>
    <property type="molecule type" value="Genomic_DNA"/>
</dbReference>
<gene>
    <name evidence="1" type="ORF">SAMEA2273187_01518</name>
</gene>
<dbReference type="AlphaFoldDB" id="A0ABD7KUL4"/>
<evidence type="ECO:0000313" key="2">
    <source>
        <dbReference type="Proteomes" id="UP000077295"/>
    </source>
</evidence>
<dbReference type="RefSeq" id="WP_058647470.1">
    <property type="nucleotide sequence ID" value="NZ_CAYQIB010000004.1"/>
</dbReference>
<name>A0ABD7KUL4_9ENTR</name>
<reference evidence="1 2" key="1">
    <citation type="submission" date="2016-03" db="EMBL/GenBank/DDBJ databases">
        <authorList>
            <consortium name="Pathogen Informatics"/>
        </authorList>
    </citation>
    <scope>NUCLEOTIDE SEQUENCE [LARGE SCALE GENOMIC DNA]</scope>
    <source>
        <strain evidence="2">e552</strain>
    </source>
</reference>
<proteinExistence type="predicted"/>
<protein>
    <submittedName>
        <fullName evidence="1">Uncharacterized protein</fullName>
    </submittedName>
</protein>
<organism evidence="1 2">
    <name type="scientific">Enterobacter hormaechei</name>
    <dbReference type="NCBI Taxonomy" id="158836"/>
    <lineage>
        <taxon>Bacteria</taxon>
        <taxon>Pseudomonadati</taxon>
        <taxon>Pseudomonadota</taxon>
        <taxon>Gammaproteobacteria</taxon>
        <taxon>Enterobacterales</taxon>
        <taxon>Enterobacteriaceae</taxon>
        <taxon>Enterobacter</taxon>
        <taxon>Enterobacter cloacae complex</taxon>
    </lineage>
</organism>
<dbReference type="Proteomes" id="UP000077295">
    <property type="component" value="Unassembled WGS sequence"/>
</dbReference>